<evidence type="ECO:0000313" key="2">
    <source>
        <dbReference type="EMBL" id="NML68016.1"/>
    </source>
</evidence>
<feature type="domain" description="Carboxymuconolactone decarboxylase-like" evidence="1">
    <location>
        <begin position="69"/>
        <end position="133"/>
    </location>
</feature>
<comment type="caution">
    <text evidence="2">The sequence shown here is derived from an EMBL/GenBank/DDBJ whole genome shotgun (WGS) entry which is preliminary data.</text>
</comment>
<evidence type="ECO:0000313" key="3">
    <source>
        <dbReference type="Proteomes" id="UP000559626"/>
    </source>
</evidence>
<protein>
    <submittedName>
        <fullName evidence="2">Carboxymuconolactone decarboxylase family protein</fullName>
    </submittedName>
</protein>
<dbReference type="SUPFAM" id="SSF69118">
    <property type="entry name" value="AhpD-like"/>
    <property type="match status" value="1"/>
</dbReference>
<proteinExistence type="predicted"/>
<dbReference type="Proteomes" id="UP000559626">
    <property type="component" value="Unassembled WGS sequence"/>
</dbReference>
<name>A0A7Y0AIJ5_9BACT</name>
<dbReference type="Pfam" id="PF02627">
    <property type="entry name" value="CMD"/>
    <property type="match status" value="1"/>
</dbReference>
<dbReference type="Gene3D" id="1.20.1290.10">
    <property type="entry name" value="AhpD-like"/>
    <property type="match status" value="1"/>
</dbReference>
<dbReference type="EMBL" id="JABBGH010000005">
    <property type="protein sequence ID" value="NML68016.1"/>
    <property type="molecule type" value="Genomic_DNA"/>
</dbReference>
<gene>
    <name evidence="2" type="ORF">HHL22_22690</name>
</gene>
<dbReference type="AlphaFoldDB" id="A0A7Y0AIJ5"/>
<organism evidence="2 3">
    <name type="scientific">Hymenobacter polaris</name>
    <dbReference type="NCBI Taxonomy" id="2682546"/>
    <lineage>
        <taxon>Bacteria</taxon>
        <taxon>Pseudomonadati</taxon>
        <taxon>Bacteroidota</taxon>
        <taxon>Cytophagia</taxon>
        <taxon>Cytophagales</taxon>
        <taxon>Hymenobacteraceae</taxon>
        <taxon>Hymenobacter</taxon>
    </lineage>
</organism>
<accession>A0A7Y0AIJ5</accession>
<dbReference type="PANTHER" id="PTHR34846:SF11">
    <property type="entry name" value="4-CARBOXYMUCONOLACTONE DECARBOXYLASE FAMILY PROTEIN (AFU_ORTHOLOGUE AFUA_6G11590)"/>
    <property type="match status" value="1"/>
</dbReference>
<keyword evidence="3" id="KW-1185">Reference proteome</keyword>
<dbReference type="InterPro" id="IPR003779">
    <property type="entry name" value="CMD-like"/>
</dbReference>
<dbReference type="PANTHER" id="PTHR34846">
    <property type="entry name" value="4-CARBOXYMUCONOLACTONE DECARBOXYLASE FAMILY PROTEIN (AFU_ORTHOLOGUE AFUA_6G11590)"/>
    <property type="match status" value="1"/>
</dbReference>
<reference evidence="2 3" key="1">
    <citation type="submission" date="2020-04" db="EMBL/GenBank/DDBJ databases">
        <title>Hymenobacter polaris sp. nov., isolated from Arctic soil.</title>
        <authorList>
            <person name="Dahal R.H."/>
        </authorList>
    </citation>
    <scope>NUCLEOTIDE SEQUENCE [LARGE SCALE GENOMIC DNA]</scope>
    <source>
        <strain evidence="2 3">RP-2-7</strain>
    </source>
</reference>
<dbReference type="InterPro" id="IPR029032">
    <property type="entry name" value="AhpD-like"/>
</dbReference>
<evidence type="ECO:0000259" key="1">
    <source>
        <dbReference type="Pfam" id="PF02627"/>
    </source>
</evidence>
<sequence length="199" mass="21718">MPAVTDNTLGGRLPLLAPDDLTHDQKKLYNKLDDTLVQWAKKSGFQAKTDDDKLIGPFNPMLRSPQVSLGMLELLDAETKHTTLSEKVRQVIILTVGGVWQAAYELYAHAAVGRKAGLDEPTIAALDAGQTPATLAPDEHTAHEFTRHLTAEYRVPEDVYQQALATFGEEGVVNMIYLAGNYMSTCALLNAFAVPAPKE</sequence>
<dbReference type="RefSeq" id="WP_169533724.1">
    <property type="nucleotide sequence ID" value="NZ_JABBGH010000005.1"/>
</dbReference>